<dbReference type="PaxDb" id="67767-A0A0J7JTI5"/>
<accession>A0A0J7JTI5</accession>
<feature type="region of interest" description="Disordered" evidence="1">
    <location>
        <begin position="1"/>
        <end position="33"/>
    </location>
</feature>
<dbReference type="EMBL" id="LBMM01036603">
    <property type="protein sequence ID" value="KMQ81339.1"/>
    <property type="molecule type" value="Genomic_DNA"/>
</dbReference>
<protein>
    <submittedName>
        <fullName evidence="2">Pol protein</fullName>
    </submittedName>
</protein>
<gene>
    <name evidence="2" type="ORF">RF55_26654</name>
</gene>
<evidence type="ECO:0000313" key="3">
    <source>
        <dbReference type="Proteomes" id="UP000036403"/>
    </source>
</evidence>
<dbReference type="AlphaFoldDB" id="A0A0J7JTI5"/>
<proteinExistence type="predicted"/>
<dbReference type="Proteomes" id="UP000036403">
    <property type="component" value="Unassembled WGS sequence"/>
</dbReference>
<organism evidence="2 3">
    <name type="scientific">Lasius niger</name>
    <name type="common">Black garden ant</name>
    <dbReference type="NCBI Taxonomy" id="67767"/>
    <lineage>
        <taxon>Eukaryota</taxon>
        <taxon>Metazoa</taxon>
        <taxon>Ecdysozoa</taxon>
        <taxon>Arthropoda</taxon>
        <taxon>Hexapoda</taxon>
        <taxon>Insecta</taxon>
        <taxon>Pterygota</taxon>
        <taxon>Neoptera</taxon>
        <taxon>Endopterygota</taxon>
        <taxon>Hymenoptera</taxon>
        <taxon>Apocrita</taxon>
        <taxon>Aculeata</taxon>
        <taxon>Formicoidea</taxon>
        <taxon>Formicidae</taxon>
        <taxon>Formicinae</taxon>
        <taxon>Lasius</taxon>
        <taxon>Lasius</taxon>
    </lineage>
</organism>
<dbReference type="OrthoDB" id="8003593at2759"/>
<name>A0A0J7JTI5_LASNI</name>
<comment type="caution">
    <text evidence="2">The sequence shown here is derived from an EMBL/GenBank/DDBJ whole genome shotgun (WGS) entry which is preliminary data.</text>
</comment>
<evidence type="ECO:0000313" key="2">
    <source>
        <dbReference type="EMBL" id="KMQ81339.1"/>
    </source>
</evidence>
<evidence type="ECO:0000256" key="1">
    <source>
        <dbReference type="SAM" id="MobiDB-lite"/>
    </source>
</evidence>
<keyword evidence="3" id="KW-1185">Reference proteome</keyword>
<reference evidence="2 3" key="1">
    <citation type="submission" date="2015-04" db="EMBL/GenBank/DDBJ databases">
        <title>Lasius niger genome sequencing.</title>
        <authorList>
            <person name="Konorov E.A."/>
            <person name="Nikitin M.A."/>
            <person name="Kirill M.V."/>
            <person name="Chang P."/>
        </authorList>
    </citation>
    <scope>NUCLEOTIDE SEQUENCE [LARGE SCALE GENOMIC DNA]</scope>
    <source>
        <tissue evidence="2">Whole</tissue>
    </source>
</reference>
<sequence>MQADPDDPQSDVQEKIKNAQNVTRNRENASRRNRVFQVGDKVLVKSNRRLGNKLTPLCEERTIEADLGTTVLIKGRVVHKDNLK</sequence>